<feature type="transmembrane region" description="Helical" evidence="2">
    <location>
        <begin position="47"/>
        <end position="69"/>
    </location>
</feature>
<organism evidence="3 4">
    <name type="scientific">Exophiala sideris</name>
    <dbReference type="NCBI Taxonomy" id="1016849"/>
    <lineage>
        <taxon>Eukaryota</taxon>
        <taxon>Fungi</taxon>
        <taxon>Dikarya</taxon>
        <taxon>Ascomycota</taxon>
        <taxon>Pezizomycotina</taxon>
        <taxon>Eurotiomycetes</taxon>
        <taxon>Chaetothyriomycetidae</taxon>
        <taxon>Chaetothyriales</taxon>
        <taxon>Herpotrichiellaceae</taxon>
        <taxon>Exophiala</taxon>
    </lineage>
</organism>
<keyword evidence="2" id="KW-0812">Transmembrane</keyword>
<evidence type="ECO:0000256" key="1">
    <source>
        <dbReference type="SAM" id="MobiDB-lite"/>
    </source>
</evidence>
<protein>
    <submittedName>
        <fullName evidence="3">Uncharacterized protein</fullName>
    </submittedName>
</protein>
<reference evidence="3 4" key="1">
    <citation type="submission" date="2015-01" db="EMBL/GenBank/DDBJ databases">
        <title>The Genome Sequence of Exophiala sideris CBS121828.</title>
        <authorList>
            <consortium name="The Broad Institute Genomics Platform"/>
            <person name="Cuomo C."/>
            <person name="de Hoog S."/>
            <person name="Gorbushina A."/>
            <person name="Stielow B."/>
            <person name="Teixiera M."/>
            <person name="Abouelleil A."/>
            <person name="Chapman S.B."/>
            <person name="Priest M."/>
            <person name="Young S.K."/>
            <person name="Wortman J."/>
            <person name="Nusbaum C."/>
            <person name="Birren B."/>
        </authorList>
    </citation>
    <scope>NUCLEOTIDE SEQUENCE [LARGE SCALE GENOMIC DNA]</scope>
    <source>
        <strain evidence="3 4">CBS 121828</strain>
    </source>
</reference>
<keyword evidence="2" id="KW-1133">Transmembrane helix</keyword>
<dbReference type="STRING" id="1016849.A0A0D1Y9Q6"/>
<gene>
    <name evidence="3" type="ORF">PV11_07239</name>
</gene>
<feature type="compositionally biased region" description="Basic and acidic residues" evidence="1">
    <location>
        <begin position="207"/>
        <end position="216"/>
    </location>
</feature>
<name>A0A0D1Y9Q6_9EURO</name>
<feature type="region of interest" description="Disordered" evidence="1">
    <location>
        <begin position="182"/>
        <end position="356"/>
    </location>
</feature>
<accession>A0A0D1Y9Q6</accession>
<feature type="compositionally biased region" description="Basic and acidic residues" evidence="1">
    <location>
        <begin position="234"/>
        <end position="250"/>
    </location>
</feature>
<dbReference type="AlphaFoldDB" id="A0A0D1Y9Q6"/>
<proteinExistence type="predicted"/>
<dbReference type="EMBL" id="KN846953">
    <property type="protein sequence ID" value="KIV79692.1"/>
    <property type="molecule type" value="Genomic_DNA"/>
</dbReference>
<evidence type="ECO:0000313" key="3">
    <source>
        <dbReference type="EMBL" id="KIV79692.1"/>
    </source>
</evidence>
<evidence type="ECO:0000256" key="2">
    <source>
        <dbReference type="SAM" id="Phobius"/>
    </source>
</evidence>
<feature type="compositionally biased region" description="Acidic residues" evidence="1">
    <location>
        <begin position="251"/>
        <end position="303"/>
    </location>
</feature>
<dbReference type="OrthoDB" id="10537655at2759"/>
<sequence length="395" mass="44540">MPYLSLCRQQQPPWKIINFCLFACFNLAQLLKIFHNPYPPYNYLTNAAPWLVCYFALPFLATTALKTVFQYLGFLRQNILLHTYTRAILSDSNIDGLGRNIFDHYISPFVLDIIDALSDPYRPPSPTVSATAVPRMVLDNLSPKEAHGTMRNMVTCAARELFMFMLRWVFGWLVCCSLQEDSSGMQQPSTEPSERGTADSQGNDEGGTERNDRQDSWDSGYGGSEQSGNEAGEDNGREPDRNDDSGHGEDQEAEGDEDKDEDDDKSEDDDNHEEEDEEEEDGKDEGEDDDKEQEEGDGAEDSLDAVVAAHAAAKAEEEAEDADTTPATDHNPEHEDGGGEEEEEEPEQPEQFRFVPYDALGRRNAWDFTNIPTIRDRNTAFLLRRAQRACRRGRE</sequence>
<dbReference type="HOGENOM" id="CLU_698372_0_0_1"/>
<feature type="compositionally biased region" description="Polar residues" evidence="1">
    <location>
        <begin position="182"/>
        <end position="191"/>
    </location>
</feature>
<dbReference type="Proteomes" id="UP000053599">
    <property type="component" value="Unassembled WGS sequence"/>
</dbReference>
<feature type="compositionally biased region" description="Acidic residues" evidence="1">
    <location>
        <begin position="338"/>
        <end position="348"/>
    </location>
</feature>
<keyword evidence="2" id="KW-0472">Membrane</keyword>
<evidence type="ECO:0000313" key="4">
    <source>
        <dbReference type="Proteomes" id="UP000053599"/>
    </source>
</evidence>